<evidence type="ECO:0000313" key="2">
    <source>
        <dbReference type="Proteomes" id="UP001500620"/>
    </source>
</evidence>
<evidence type="ECO:0000313" key="1">
    <source>
        <dbReference type="EMBL" id="GAA4258791.1"/>
    </source>
</evidence>
<dbReference type="SUPFAM" id="SSF48371">
    <property type="entry name" value="ARM repeat"/>
    <property type="match status" value="1"/>
</dbReference>
<dbReference type="RefSeq" id="WP_345135738.1">
    <property type="nucleotide sequence ID" value="NZ_BAABAT010000032.1"/>
</dbReference>
<sequence>MPGVLAALDGGVDAWRAVQVAGCLPHAVDRLVPRLAEHLRRADLTGRRDEMSARAALRAMSALGDPSALPMIVETLLAAVRHEAWGITTSALQALTVLGSPGAVAQPVLAAIRPLTAAGTDHFVREAAVPALWSAGGDPREVTPLLYDLLESPIYYHRTTAAELLAEVGERAALPRLRELATSGGEWIEIAGAEAVWRLGGPPEAPLVLERLLRAWAKNGATANDVTDCLDRMGPAAAPALPQLRAELARPRRGGHMDTIENDESLQRTCRKLVERLATV</sequence>
<keyword evidence="2" id="KW-1185">Reference proteome</keyword>
<comment type="caution">
    <text evidence="1">The sequence shown here is derived from an EMBL/GenBank/DDBJ whole genome shotgun (WGS) entry which is preliminary data.</text>
</comment>
<dbReference type="EMBL" id="BAABAT010000032">
    <property type="protein sequence ID" value="GAA4258791.1"/>
    <property type="molecule type" value="Genomic_DNA"/>
</dbReference>
<evidence type="ECO:0008006" key="3">
    <source>
        <dbReference type="Google" id="ProtNLM"/>
    </source>
</evidence>
<protein>
    <recommendedName>
        <fullName evidence="3">HEAT repeat domain-containing protein</fullName>
    </recommendedName>
</protein>
<gene>
    <name evidence="1" type="ORF">GCM10022255_080830</name>
</gene>
<name>A0ABP8DL34_9ACTN</name>
<dbReference type="Pfam" id="PF13646">
    <property type="entry name" value="HEAT_2"/>
    <property type="match status" value="1"/>
</dbReference>
<organism evidence="1 2">
    <name type="scientific">Dactylosporangium darangshiense</name>
    <dbReference type="NCBI Taxonomy" id="579108"/>
    <lineage>
        <taxon>Bacteria</taxon>
        <taxon>Bacillati</taxon>
        <taxon>Actinomycetota</taxon>
        <taxon>Actinomycetes</taxon>
        <taxon>Micromonosporales</taxon>
        <taxon>Micromonosporaceae</taxon>
        <taxon>Dactylosporangium</taxon>
    </lineage>
</organism>
<dbReference type="InterPro" id="IPR011989">
    <property type="entry name" value="ARM-like"/>
</dbReference>
<accession>A0ABP8DL34</accession>
<dbReference type="Proteomes" id="UP001500620">
    <property type="component" value="Unassembled WGS sequence"/>
</dbReference>
<dbReference type="InterPro" id="IPR016024">
    <property type="entry name" value="ARM-type_fold"/>
</dbReference>
<dbReference type="Gene3D" id="1.25.10.10">
    <property type="entry name" value="Leucine-rich Repeat Variant"/>
    <property type="match status" value="1"/>
</dbReference>
<proteinExistence type="predicted"/>
<reference evidence="2" key="1">
    <citation type="journal article" date="2019" name="Int. J. Syst. Evol. Microbiol.">
        <title>The Global Catalogue of Microorganisms (GCM) 10K type strain sequencing project: providing services to taxonomists for standard genome sequencing and annotation.</title>
        <authorList>
            <consortium name="The Broad Institute Genomics Platform"/>
            <consortium name="The Broad Institute Genome Sequencing Center for Infectious Disease"/>
            <person name="Wu L."/>
            <person name="Ma J."/>
        </authorList>
    </citation>
    <scope>NUCLEOTIDE SEQUENCE [LARGE SCALE GENOMIC DNA]</scope>
    <source>
        <strain evidence="2">JCM 17441</strain>
    </source>
</reference>